<sequence length="1335" mass="153295">MSIDPKQSKIADVFERCDVLESFPFRDDQSEIEEQSPSIGYDAYDKSLNYTDRGAYETQWSEETIGMEKMEEVLKQGDSFINMVYTYRSCSKALPTVKTAEQVNKTQIYEGNFEVLEPEIKKLKDFMYFQKDTIKLFCDHIKKLASSYDKKKETILASESFINYLVRILDLLAILDALKNMKACLNNDFSFFKRATGFLRKQMSGTEDQTQENHTLYLFLANQNSITSSLKLELHHIEKFDDILPVIVNQCADYLEQEKYVLPSEKHCLLRVMPFVLFLIDENDSKHNINKNKNLNISRYAKIFKKNPVVPLYGDMQITLESLVKRSPHFDEKAWGTSTLDSKSALDYEIIHVLDSTRVIYNENMARFANMVNEIRAAKARGPKEPLPMAEAEIQLVTLNCLRLLSDWTSRVLQQSAWKYSKPNNDPTISATFDYERVVKFNYTKEERTALVQFIAMIKSLASLMMKSETLLQPILRKTIHQELQEFIQINLKETIKSFVKNNPKKKDNIKLEMSQLKNISVDWFSGFEPAEAVPNKKSKEVEEKVQIPARAVPPSPTQLELILTLVSSLMDKKKDFSSDQYRDFENFITKAFFYRYLLSLSSSIISITDLADLWYREFYLELNNRVQFPIETSLPWILTDHILESDDPSLIEHLFYPLGLYNDTAQRALLSLNQRFLYDEIEAELNLCFDQLLYKLSGKVYTHFKTQASSILLDKPYKTQLELAHFNGKLHTPKSRFDVLLRQKHITLLGRSIDLCGLLAQRQNNTIRQNLDYAISRFEACDLTSIVELETQITNIKLTHKLLSEYFDIDPFESIFNEINESSSLVSYHGRIVLHIIFELVADFAPNYTFNSITQRFIKAPYTFTEELKRDALPKTNPVFLFGNKYLNAAYANSIELYKNFIGVPHIQSILRIVGKKNLPLIVGEVLRNIEIKITNVLSPYVSELLQGMPASTKLPIYDYGTEGGYGYFQLKLKDIYIYPDLRPEVLQTFRELGNSLVFMNLLDQVITQTDSYNFAKAAPFLGITPETWKELEPSNEDPTLQSPLYFQLQKLAQLLESRPEVAKSSQSLNDMVANAWRADKFYRPSEQNFSLFKSVLQRFSSILNIVRHDWSGAQPDNGVICVDSSTEFYRLWSALQFVICWPLSNENDKSFHELFGDGLMWAGCSLIHFLGQQYRFELFDFCYHILNVEEAAAVRSDKPALKNFFKNAQIIKDINNQIFSILNTYCPPPAPSNMILSPPASEQAEQFIVTTTVEEQSIQQQQQQQQQQLQQSTSNSGSSLSLSAAGAPPPPPPSTNGLPPPPPMGEYEMSSSIDDFAPPPPPSFGMPPPPPPM</sequence>
<evidence type="ECO:0000313" key="4">
    <source>
        <dbReference type="Proteomes" id="UP001344447"/>
    </source>
</evidence>
<dbReference type="Proteomes" id="UP001344447">
    <property type="component" value="Unassembled WGS sequence"/>
</dbReference>
<feature type="domain" description="CYRIA/CYRIB Rac1 binding" evidence="2">
    <location>
        <begin position="63"/>
        <end position="309"/>
    </location>
</feature>
<dbReference type="PANTHER" id="PTHR12195">
    <property type="entry name" value="CYTOPLASMIC FMR1-INTERACTING PROTEIN-RELATED"/>
    <property type="match status" value="1"/>
</dbReference>
<feature type="compositionally biased region" description="Low complexity" evidence="1">
    <location>
        <begin position="1261"/>
        <end position="1288"/>
    </location>
</feature>
<evidence type="ECO:0000259" key="2">
    <source>
        <dbReference type="Pfam" id="PF07159"/>
    </source>
</evidence>
<dbReference type="EMBL" id="JAVFKY010000003">
    <property type="protein sequence ID" value="KAK5578583.1"/>
    <property type="molecule type" value="Genomic_DNA"/>
</dbReference>
<gene>
    <name evidence="3" type="ORF">RB653_008255</name>
</gene>
<dbReference type="InterPro" id="IPR009828">
    <property type="entry name" value="CYRIA/CYRIB_Rac1-bd"/>
</dbReference>
<feature type="compositionally biased region" description="Pro residues" evidence="1">
    <location>
        <begin position="1319"/>
        <end position="1335"/>
    </location>
</feature>
<dbReference type="PRINTS" id="PR01698">
    <property type="entry name" value="CYTOFMRPINTP"/>
</dbReference>
<proteinExistence type="predicted"/>
<evidence type="ECO:0000313" key="3">
    <source>
        <dbReference type="EMBL" id="KAK5578583.1"/>
    </source>
</evidence>
<reference evidence="3 4" key="1">
    <citation type="submission" date="2023-11" db="EMBL/GenBank/DDBJ databases">
        <title>Dfirmibasis_genome.</title>
        <authorList>
            <person name="Edelbroek B."/>
            <person name="Kjellin J."/>
            <person name="Jerlstrom-Hultqvist J."/>
            <person name="Soderbom F."/>
        </authorList>
    </citation>
    <scope>NUCLEOTIDE SEQUENCE [LARGE SCALE GENOMIC DNA]</scope>
    <source>
        <strain evidence="3 4">TNS-C-14</strain>
    </source>
</reference>
<comment type="caution">
    <text evidence="3">The sequence shown here is derived from an EMBL/GenBank/DDBJ whole genome shotgun (WGS) entry which is preliminary data.</text>
</comment>
<name>A0AAN7UCB6_9MYCE</name>
<protein>
    <recommendedName>
        <fullName evidence="2">CYRIA/CYRIB Rac1 binding domain-containing protein</fullName>
    </recommendedName>
</protein>
<keyword evidence="4" id="KW-1185">Reference proteome</keyword>
<accession>A0AAN7UCB6</accession>
<dbReference type="Pfam" id="PF05994">
    <property type="entry name" value="FragX_IP"/>
    <property type="match status" value="1"/>
</dbReference>
<dbReference type="InterPro" id="IPR008081">
    <property type="entry name" value="Cytoplasmic_FMR1-int"/>
</dbReference>
<dbReference type="GO" id="GO:0005737">
    <property type="term" value="C:cytoplasm"/>
    <property type="evidence" value="ECO:0007669"/>
    <property type="project" value="UniProtKB-ARBA"/>
</dbReference>
<dbReference type="GO" id="GO:0031267">
    <property type="term" value="F:small GTPase binding"/>
    <property type="evidence" value="ECO:0007669"/>
    <property type="project" value="InterPro"/>
</dbReference>
<dbReference type="GO" id="GO:0030833">
    <property type="term" value="P:regulation of actin filament polymerization"/>
    <property type="evidence" value="ECO:0007669"/>
    <property type="project" value="InterPro"/>
</dbReference>
<evidence type="ECO:0000256" key="1">
    <source>
        <dbReference type="SAM" id="MobiDB-lite"/>
    </source>
</evidence>
<feature type="compositionally biased region" description="Pro residues" evidence="1">
    <location>
        <begin position="1289"/>
        <end position="1306"/>
    </location>
</feature>
<organism evidence="3 4">
    <name type="scientific">Dictyostelium firmibasis</name>
    <dbReference type="NCBI Taxonomy" id="79012"/>
    <lineage>
        <taxon>Eukaryota</taxon>
        <taxon>Amoebozoa</taxon>
        <taxon>Evosea</taxon>
        <taxon>Eumycetozoa</taxon>
        <taxon>Dictyostelia</taxon>
        <taxon>Dictyosteliales</taxon>
        <taxon>Dictyosteliaceae</taxon>
        <taxon>Dictyostelium</taxon>
    </lineage>
</organism>
<dbReference type="Pfam" id="PF07159">
    <property type="entry name" value="CYRIA-B_Rac1-bd"/>
    <property type="match status" value="1"/>
</dbReference>
<feature type="region of interest" description="Disordered" evidence="1">
    <location>
        <begin position="1261"/>
        <end position="1335"/>
    </location>
</feature>
<dbReference type="PIRSF" id="PIRSF008153">
    <property type="entry name" value="FMR1_interacting"/>
    <property type="match status" value="1"/>
</dbReference>